<name>A0A8S5M6Q6_9CAUD</name>
<feature type="coiled-coil region" evidence="1">
    <location>
        <begin position="87"/>
        <end position="118"/>
    </location>
</feature>
<accession>A0A8S5M6Q6</accession>
<proteinExistence type="predicted"/>
<reference evidence="2" key="1">
    <citation type="journal article" date="2021" name="Proc. Natl. Acad. Sci. U.S.A.">
        <title>A Catalog of Tens of Thousands of Viruses from Human Metagenomes Reveals Hidden Associations with Chronic Diseases.</title>
        <authorList>
            <person name="Tisza M.J."/>
            <person name="Buck C.B."/>
        </authorList>
    </citation>
    <scope>NUCLEOTIDE SEQUENCE</scope>
    <source>
        <strain evidence="2">CtCL221</strain>
    </source>
</reference>
<protein>
    <submittedName>
        <fullName evidence="2">Uncharacterized protein</fullName>
    </submittedName>
</protein>
<dbReference type="EMBL" id="BK014833">
    <property type="protein sequence ID" value="DAD77767.1"/>
    <property type="molecule type" value="Genomic_DNA"/>
</dbReference>
<sequence length="182" mass="21674">MRYIKEDVERMLIEHKENEGKLLEIELKIDEYENRLNYAGTVHQDTAREVIESMQLAGQAYDAIHSNTNKVSDKTANTAINYREELNHINREDRDFLIRELERLKEEKENINKKVVRVMNWLDKLEAREASILREFYINNKGKNWDRAVSSYNNNANKELQKRQLTNIRDEAVKKILKIINI</sequence>
<keyword evidence="1" id="KW-0175">Coiled coil</keyword>
<evidence type="ECO:0000256" key="1">
    <source>
        <dbReference type="SAM" id="Coils"/>
    </source>
</evidence>
<evidence type="ECO:0000313" key="2">
    <source>
        <dbReference type="EMBL" id="DAD77767.1"/>
    </source>
</evidence>
<organism evidence="2">
    <name type="scientific">Myoviridae sp. ctCL221</name>
    <dbReference type="NCBI Taxonomy" id="2826630"/>
    <lineage>
        <taxon>Viruses</taxon>
        <taxon>Duplodnaviria</taxon>
        <taxon>Heunggongvirae</taxon>
        <taxon>Uroviricota</taxon>
        <taxon>Caudoviricetes</taxon>
    </lineage>
</organism>